<evidence type="ECO:0000256" key="1">
    <source>
        <dbReference type="ARBA" id="ARBA00004496"/>
    </source>
</evidence>
<name>A0A1T4PW52_9ENTE</name>
<comment type="function">
    <text evidence="10">Confers DNA tethering and processivity to DNA polymerases and other proteins. Acts as a clamp, forming a ring around DNA (a reaction catalyzed by the clamp-loading complex) which diffuses in an ATP-independent manner freely and bidirectionally along dsDNA. Initially characterized for its ability to contact the catalytic subunit of DNA polymerase III (Pol III), a complex, multichain enzyme responsible for most of the replicative synthesis in bacteria; Pol III exhibits 3'-5' exonuclease proofreading activity. The beta chain is required for initiation of replication as well as for processivity of DNA replication.</text>
</comment>
<keyword evidence="4 10" id="KW-0963">Cytoplasm</keyword>
<dbReference type="InterPro" id="IPR001001">
    <property type="entry name" value="DNA_polIII_beta"/>
</dbReference>
<accession>A0A1T4PW52</accession>
<comment type="similarity">
    <text evidence="2 10">Belongs to the beta sliding clamp family.</text>
</comment>
<comment type="subcellular location">
    <subcellularLocation>
        <location evidence="1 10">Cytoplasm</location>
    </subcellularLocation>
</comment>
<evidence type="ECO:0000259" key="11">
    <source>
        <dbReference type="Pfam" id="PF00712"/>
    </source>
</evidence>
<keyword evidence="5 10" id="KW-0808">Transferase</keyword>
<protein>
    <recommendedName>
        <fullName evidence="3 10">Beta sliding clamp</fullName>
    </recommendedName>
</protein>
<evidence type="ECO:0000259" key="13">
    <source>
        <dbReference type="Pfam" id="PF02768"/>
    </source>
</evidence>
<evidence type="ECO:0000256" key="8">
    <source>
        <dbReference type="ARBA" id="ARBA00022932"/>
    </source>
</evidence>
<dbReference type="RefSeq" id="WP_078807875.1">
    <property type="nucleotide sequence ID" value="NZ_FUXI01000023.1"/>
</dbReference>
<dbReference type="SUPFAM" id="SSF55979">
    <property type="entry name" value="DNA clamp"/>
    <property type="match status" value="3"/>
</dbReference>
<dbReference type="STRING" id="263852.SAMN02745116_01954"/>
<dbReference type="GO" id="GO:0006271">
    <property type="term" value="P:DNA strand elongation involved in DNA replication"/>
    <property type="evidence" value="ECO:0007669"/>
    <property type="project" value="TreeGrafter"/>
</dbReference>
<dbReference type="SMART" id="SM00480">
    <property type="entry name" value="POL3Bc"/>
    <property type="match status" value="1"/>
</dbReference>
<dbReference type="PIRSF" id="PIRSF000804">
    <property type="entry name" value="DNA_pol_III_b"/>
    <property type="match status" value="1"/>
</dbReference>
<evidence type="ECO:0000256" key="4">
    <source>
        <dbReference type="ARBA" id="ARBA00022490"/>
    </source>
</evidence>
<evidence type="ECO:0000256" key="5">
    <source>
        <dbReference type="ARBA" id="ARBA00022679"/>
    </source>
</evidence>
<evidence type="ECO:0000256" key="9">
    <source>
        <dbReference type="ARBA" id="ARBA00023125"/>
    </source>
</evidence>
<keyword evidence="15" id="KW-1185">Reference proteome</keyword>
<dbReference type="InterPro" id="IPR046938">
    <property type="entry name" value="DNA_clamp_sf"/>
</dbReference>
<dbReference type="CDD" id="cd00140">
    <property type="entry name" value="beta_clamp"/>
    <property type="match status" value="1"/>
</dbReference>
<evidence type="ECO:0000259" key="12">
    <source>
        <dbReference type="Pfam" id="PF02767"/>
    </source>
</evidence>
<evidence type="ECO:0000313" key="15">
    <source>
        <dbReference type="Proteomes" id="UP000190328"/>
    </source>
</evidence>
<dbReference type="NCBIfam" id="TIGR00663">
    <property type="entry name" value="dnan"/>
    <property type="match status" value="1"/>
</dbReference>
<keyword evidence="9" id="KW-0238">DNA-binding</keyword>
<organism evidence="14 15">
    <name type="scientific">Pilibacter termitis</name>
    <dbReference type="NCBI Taxonomy" id="263852"/>
    <lineage>
        <taxon>Bacteria</taxon>
        <taxon>Bacillati</taxon>
        <taxon>Bacillota</taxon>
        <taxon>Bacilli</taxon>
        <taxon>Lactobacillales</taxon>
        <taxon>Enterococcaceae</taxon>
        <taxon>Pilibacter</taxon>
    </lineage>
</organism>
<dbReference type="InterPro" id="IPR022635">
    <property type="entry name" value="DNA_polIII_beta_C"/>
</dbReference>
<dbReference type="Pfam" id="PF02767">
    <property type="entry name" value="DNA_pol3_beta_2"/>
    <property type="match status" value="1"/>
</dbReference>
<feature type="domain" description="DNA polymerase III beta sliding clamp C-terminal" evidence="13">
    <location>
        <begin position="253"/>
        <end position="375"/>
    </location>
</feature>
<dbReference type="PANTHER" id="PTHR30478">
    <property type="entry name" value="DNA POLYMERASE III SUBUNIT BETA"/>
    <property type="match status" value="1"/>
</dbReference>
<dbReference type="Gene3D" id="3.70.10.10">
    <property type="match status" value="1"/>
</dbReference>
<feature type="domain" description="DNA polymerase III beta sliding clamp central" evidence="12">
    <location>
        <begin position="137"/>
        <end position="250"/>
    </location>
</feature>
<dbReference type="GO" id="GO:0003677">
    <property type="term" value="F:DNA binding"/>
    <property type="evidence" value="ECO:0007669"/>
    <property type="project" value="UniProtKB-UniRule"/>
</dbReference>
<keyword evidence="6 10" id="KW-0548">Nucleotidyltransferase</keyword>
<dbReference type="InterPro" id="IPR022634">
    <property type="entry name" value="DNA_polIII_beta_N"/>
</dbReference>
<dbReference type="PANTHER" id="PTHR30478:SF0">
    <property type="entry name" value="BETA SLIDING CLAMP"/>
    <property type="match status" value="1"/>
</dbReference>
<dbReference type="Pfam" id="PF00712">
    <property type="entry name" value="DNA_pol3_beta"/>
    <property type="match status" value="1"/>
</dbReference>
<dbReference type="Proteomes" id="UP000190328">
    <property type="component" value="Unassembled WGS sequence"/>
</dbReference>
<sequence length="377" mass="41982">MLHFSMSRDVFKSQLLITSKAIESKTTMPILTGVKLLLVEDKLTLTGSNVDISLITTIDIKDEKADMKVYDKGGIVLDANFLLKIISSLPEKTFTLEVLENSQVHITSGKADYVVNGLDIENYPRLPEVTSQKPLTLPLALVKQVINETVFAVSKHESKPILTGVHLMLQDATLKAVATDSHRLSQRIITLENDGENFDVVLPGKSLQHISSIFGEENEEITLHITSSQILFKTENISYYSRLLEGNYPDTDRLIPSQCSTSVTFETSEISSAINRASLMSHEGQSNIVRLEIKSGKITLFGNSPEVGRFDEELSPEKVEGEDLTISFNPDYMKDALRAFGKSHIEIQFIAPIRPFTLRPTEENGEFVQLITPVRTS</sequence>
<comment type="subunit">
    <text evidence="10">Forms a ring-shaped head-to-tail homodimer around DNA.</text>
</comment>
<evidence type="ECO:0000256" key="10">
    <source>
        <dbReference type="PIRNR" id="PIRNR000804"/>
    </source>
</evidence>
<evidence type="ECO:0000256" key="7">
    <source>
        <dbReference type="ARBA" id="ARBA00022705"/>
    </source>
</evidence>
<evidence type="ECO:0000313" key="14">
    <source>
        <dbReference type="EMBL" id="SJZ95794.1"/>
    </source>
</evidence>
<dbReference type="GO" id="GO:0008408">
    <property type="term" value="F:3'-5' exonuclease activity"/>
    <property type="evidence" value="ECO:0007669"/>
    <property type="project" value="InterPro"/>
</dbReference>
<dbReference type="GO" id="GO:0009360">
    <property type="term" value="C:DNA polymerase III complex"/>
    <property type="evidence" value="ECO:0007669"/>
    <property type="project" value="InterPro"/>
</dbReference>
<dbReference type="Pfam" id="PF02768">
    <property type="entry name" value="DNA_pol3_beta_3"/>
    <property type="match status" value="1"/>
</dbReference>
<dbReference type="GO" id="GO:0003887">
    <property type="term" value="F:DNA-directed DNA polymerase activity"/>
    <property type="evidence" value="ECO:0007669"/>
    <property type="project" value="UniProtKB-UniRule"/>
</dbReference>
<feature type="domain" description="DNA polymerase III beta sliding clamp N-terminal" evidence="11">
    <location>
        <begin position="2"/>
        <end position="127"/>
    </location>
</feature>
<dbReference type="AlphaFoldDB" id="A0A1T4PW52"/>
<dbReference type="InterPro" id="IPR022637">
    <property type="entry name" value="DNA_polIII_beta_cen"/>
</dbReference>
<dbReference type="EMBL" id="FUXI01000023">
    <property type="protein sequence ID" value="SJZ95794.1"/>
    <property type="molecule type" value="Genomic_DNA"/>
</dbReference>
<reference evidence="14 15" key="1">
    <citation type="submission" date="2017-02" db="EMBL/GenBank/DDBJ databases">
        <authorList>
            <person name="Peterson S.W."/>
        </authorList>
    </citation>
    <scope>NUCLEOTIDE SEQUENCE [LARGE SCALE GENOMIC DNA]</scope>
    <source>
        <strain evidence="14 15">ATCC BAA-1030</strain>
    </source>
</reference>
<proteinExistence type="inferred from homology"/>
<evidence type="ECO:0000256" key="6">
    <source>
        <dbReference type="ARBA" id="ARBA00022695"/>
    </source>
</evidence>
<dbReference type="Gene3D" id="3.10.150.10">
    <property type="entry name" value="DNA Polymerase III, subunit A, domain 2"/>
    <property type="match status" value="1"/>
</dbReference>
<dbReference type="GO" id="GO:0005737">
    <property type="term" value="C:cytoplasm"/>
    <property type="evidence" value="ECO:0007669"/>
    <property type="project" value="UniProtKB-SubCell"/>
</dbReference>
<evidence type="ECO:0000256" key="3">
    <source>
        <dbReference type="ARBA" id="ARBA00021035"/>
    </source>
</evidence>
<keyword evidence="8 10" id="KW-0239">DNA-directed DNA polymerase</keyword>
<evidence type="ECO:0000256" key="2">
    <source>
        <dbReference type="ARBA" id="ARBA00010752"/>
    </source>
</evidence>
<gene>
    <name evidence="14" type="ORF">SAMN02745116_01954</name>
</gene>
<keyword evidence="7 10" id="KW-0235">DNA replication</keyword>